<protein>
    <submittedName>
        <fullName evidence="1">Uncharacterized protein</fullName>
    </submittedName>
</protein>
<organism evidence="1 2">
    <name type="scientific">Pararobbsia alpina</name>
    <dbReference type="NCBI Taxonomy" id="621374"/>
    <lineage>
        <taxon>Bacteria</taxon>
        <taxon>Pseudomonadati</taxon>
        <taxon>Pseudomonadota</taxon>
        <taxon>Betaproteobacteria</taxon>
        <taxon>Burkholderiales</taxon>
        <taxon>Burkholderiaceae</taxon>
        <taxon>Pararobbsia</taxon>
    </lineage>
</organism>
<accession>A0A6S7B982</accession>
<name>A0A6S7B982_9BURK</name>
<dbReference type="AlphaFoldDB" id="A0A6S7B982"/>
<keyword evidence="2" id="KW-1185">Reference proteome</keyword>
<evidence type="ECO:0000313" key="1">
    <source>
        <dbReference type="EMBL" id="CAB3783365.1"/>
    </source>
</evidence>
<sequence length="129" mass="14339">MGFLMWICLSESFLSIVDASDEPGTLLVRARRQGDIEAVFPDAKVVQSIGRDYLFRSGIKREEVAAALAEQVMKLTYPNFKSSVADPRLHAAYSSTWSIMSQLQSYAPYHTTPRKGFSAHPLRVSKGGK</sequence>
<dbReference type="EMBL" id="CADIKM010000005">
    <property type="protein sequence ID" value="CAB3783365.1"/>
    <property type="molecule type" value="Genomic_DNA"/>
</dbReference>
<evidence type="ECO:0000313" key="2">
    <source>
        <dbReference type="Proteomes" id="UP000494115"/>
    </source>
</evidence>
<gene>
    <name evidence="1" type="ORF">LMG28138_01625</name>
</gene>
<dbReference type="Proteomes" id="UP000494115">
    <property type="component" value="Unassembled WGS sequence"/>
</dbReference>
<proteinExistence type="predicted"/>
<reference evidence="1 2" key="1">
    <citation type="submission" date="2020-04" db="EMBL/GenBank/DDBJ databases">
        <authorList>
            <person name="De Canck E."/>
        </authorList>
    </citation>
    <scope>NUCLEOTIDE SEQUENCE [LARGE SCALE GENOMIC DNA]</scope>
    <source>
        <strain evidence="1 2">LMG 28138</strain>
    </source>
</reference>